<dbReference type="PROSITE" id="PS51078">
    <property type="entry name" value="ICLR_ED"/>
    <property type="match status" value="1"/>
</dbReference>
<dbReference type="PANTHER" id="PTHR30136">
    <property type="entry name" value="HELIX-TURN-HELIX TRANSCRIPTIONAL REGULATOR, ICLR FAMILY"/>
    <property type="match status" value="1"/>
</dbReference>
<dbReference type="PANTHER" id="PTHR30136:SF33">
    <property type="entry name" value="TRANSCRIPTIONAL REGULATORY PROTEIN"/>
    <property type="match status" value="1"/>
</dbReference>
<protein>
    <submittedName>
        <fullName evidence="6">IclR family transcriptional regulator</fullName>
    </submittedName>
</protein>
<dbReference type="SUPFAM" id="SSF55781">
    <property type="entry name" value="GAF domain-like"/>
    <property type="match status" value="1"/>
</dbReference>
<dbReference type="Gene3D" id="1.10.10.10">
    <property type="entry name" value="Winged helix-like DNA-binding domain superfamily/Winged helix DNA-binding domain"/>
    <property type="match status" value="1"/>
</dbReference>
<dbReference type="InterPro" id="IPR014757">
    <property type="entry name" value="Tscrpt_reg_IclR_C"/>
</dbReference>
<evidence type="ECO:0000313" key="6">
    <source>
        <dbReference type="EMBL" id="ETF00636.1"/>
    </source>
</evidence>
<reference evidence="6 7" key="1">
    <citation type="journal article" date="2014" name="Genome Announc.">
        <title>Draft Genome Sequence of Advenella kashmirensis Strain W13003, a Polycyclic Aromatic Hydrocarbon-Degrading Bacterium.</title>
        <authorList>
            <person name="Wang X."/>
            <person name="Jin D."/>
            <person name="Zhou L."/>
            <person name="Wu L."/>
            <person name="An W."/>
            <person name="Zhao L."/>
        </authorList>
    </citation>
    <scope>NUCLEOTIDE SEQUENCE [LARGE SCALE GENOMIC DNA]</scope>
    <source>
        <strain evidence="6 7">W13003</strain>
    </source>
</reference>
<feature type="domain" description="HTH iclR-type" evidence="4">
    <location>
        <begin position="16"/>
        <end position="78"/>
    </location>
</feature>
<dbReference type="Pfam" id="PF01614">
    <property type="entry name" value="IclR_C"/>
    <property type="match status" value="1"/>
</dbReference>
<dbReference type="SMART" id="SM00346">
    <property type="entry name" value="HTH_ICLR"/>
    <property type="match status" value="1"/>
</dbReference>
<evidence type="ECO:0000256" key="2">
    <source>
        <dbReference type="ARBA" id="ARBA00023125"/>
    </source>
</evidence>
<keyword evidence="3" id="KW-0804">Transcription</keyword>
<organism evidence="6 7">
    <name type="scientific">Advenella kashmirensis W13003</name>
    <dbReference type="NCBI Taxonomy" id="1424334"/>
    <lineage>
        <taxon>Bacteria</taxon>
        <taxon>Pseudomonadati</taxon>
        <taxon>Pseudomonadota</taxon>
        <taxon>Betaproteobacteria</taxon>
        <taxon>Burkholderiales</taxon>
        <taxon>Alcaligenaceae</taxon>
    </lineage>
</organism>
<dbReference type="HOGENOM" id="CLU_062618_0_0_4"/>
<dbReference type="InterPro" id="IPR005471">
    <property type="entry name" value="Tscrpt_reg_IclR_N"/>
</dbReference>
<evidence type="ECO:0000259" key="4">
    <source>
        <dbReference type="PROSITE" id="PS51077"/>
    </source>
</evidence>
<dbReference type="GO" id="GO:0003700">
    <property type="term" value="F:DNA-binding transcription factor activity"/>
    <property type="evidence" value="ECO:0007669"/>
    <property type="project" value="TreeGrafter"/>
</dbReference>
<sequence length="258" mass="28561">MTKNSAQQRLARPAQNRSLERGIDILRAFRPGADLIGNSELSERTGIAPATVSRLTQTLVRTGMLEYDARERAYRLAAPLLSFAHAMRSASAVLKSAAPLMQRVAQTHKINVGIATIDGDEMVYLESVRFNKKVSLRNVVAGQRVPIELTSLGRAYLASLSLTEQRALLQRLHLRRHADWASLEGDILRSVRQVQKSGYCLASWQPNVIALATPLRYQFHPVHVLNVSVNTQRDPAEIEKELSPVLLGLAAALLEAEE</sequence>
<accession>V8QL12</accession>
<dbReference type="RefSeq" id="WP_024006866.1">
    <property type="nucleotide sequence ID" value="NZ_KI650982.1"/>
</dbReference>
<keyword evidence="7" id="KW-1185">Reference proteome</keyword>
<dbReference type="EMBL" id="AYXT01000013">
    <property type="protein sequence ID" value="ETF00636.1"/>
    <property type="molecule type" value="Genomic_DNA"/>
</dbReference>
<evidence type="ECO:0000259" key="5">
    <source>
        <dbReference type="PROSITE" id="PS51078"/>
    </source>
</evidence>
<dbReference type="InterPro" id="IPR036388">
    <property type="entry name" value="WH-like_DNA-bd_sf"/>
</dbReference>
<dbReference type="PROSITE" id="PS51077">
    <property type="entry name" value="HTH_ICLR"/>
    <property type="match status" value="1"/>
</dbReference>
<dbReference type="OrthoDB" id="5401369at2"/>
<gene>
    <name evidence="6" type="ORF">W822_19685</name>
</gene>
<evidence type="ECO:0000313" key="7">
    <source>
        <dbReference type="Proteomes" id="UP000018733"/>
    </source>
</evidence>
<evidence type="ECO:0000256" key="3">
    <source>
        <dbReference type="ARBA" id="ARBA00023163"/>
    </source>
</evidence>
<dbReference type="STRING" id="1424334.W822_19685"/>
<dbReference type="InterPro" id="IPR029016">
    <property type="entry name" value="GAF-like_dom_sf"/>
</dbReference>
<dbReference type="eggNOG" id="COG1414">
    <property type="taxonomic scope" value="Bacteria"/>
</dbReference>
<proteinExistence type="predicted"/>
<dbReference type="SUPFAM" id="SSF46785">
    <property type="entry name" value="Winged helix' DNA-binding domain"/>
    <property type="match status" value="1"/>
</dbReference>
<keyword evidence="2" id="KW-0238">DNA-binding</keyword>
<dbReference type="Gene3D" id="3.30.450.40">
    <property type="match status" value="1"/>
</dbReference>
<dbReference type="PATRIC" id="fig|1424334.3.peg.3950"/>
<keyword evidence="1" id="KW-0805">Transcription regulation</keyword>
<dbReference type="InterPro" id="IPR036390">
    <property type="entry name" value="WH_DNA-bd_sf"/>
</dbReference>
<evidence type="ECO:0000256" key="1">
    <source>
        <dbReference type="ARBA" id="ARBA00023015"/>
    </source>
</evidence>
<dbReference type="InterPro" id="IPR050707">
    <property type="entry name" value="HTH_MetabolicPath_Reg"/>
</dbReference>
<comment type="caution">
    <text evidence="6">The sequence shown here is derived from an EMBL/GenBank/DDBJ whole genome shotgun (WGS) entry which is preliminary data.</text>
</comment>
<feature type="domain" description="IclR-ED" evidence="5">
    <location>
        <begin position="79"/>
        <end position="258"/>
    </location>
</feature>
<dbReference type="AlphaFoldDB" id="V8QL12"/>
<dbReference type="Pfam" id="PF09339">
    <property type="entry name" value="HTH_IclR"/>
    <property type="match status" value="1"/>
</dbReference>
<dbReference type="Proteomes" id="UP000018733">
    <property type="component" value="Unassembled WGS sequence"/>
</dbReference>
<name>V8QL12_9BURK</name>
<dbReference type="GO" id="GO:0003677">
    <property type="term" value="F:DNA binding"/>
    <property type="evidence" value="ECO:0007669"/>
    <property type="project" value="UniProtKB-KW"/>
</dbReference>
<dbReference type="GO" id="GO:0045892">
    <property type="term" value="P:negative regulation of DNA-templated transcription"/>
    <property type="evidence" value="ECO:0007669"/>
    <property type="project" value="TreeGrafter"/>
</dbReference>